<comment type="caution">
    <text evidence="1">The sequence shown here is derived from an EMBL/GenBank/DDBJ whole genome shotgun (WGS) entry which is preliminary data.</text>
</comment>
<feature type="non-terminal residue" evidence="1">
    <location>
        <position position="1"/>
    </location>
</feature>
<proteinExistence type="predicted"/>
<organism evidence="1">
    <name type="scientific">Tanacetum cinerariifolium</name>
    <name type="common">Dalmatian daisy</name>
    <name type="synonym">Chrysanthemum cinerariifolium</name>
    <dbReference type="NCBI Taxonomy" id="118510"/>
    <lineage>
        <taxon>Eukaryota</taxon>
        <taxon>Viridiplantae</taxon>
        <taxon>Streptophyta</taxon>
        <taxon>Embryophyta</taxon>
        <taxon>Tracheophyta</taxon>
        <taxon>Spermatophyta</taxon>
        <taxon>Magnoliopsida</taxon>
        <taxon>eudicotyledons</taxon>
        <taxon>Gunneridae</taxon>
        <taxon>Pentapetalae</taxon>
        <taxon>asterids</taxon>
        <taxon>campanulids</taxon>
        <taxon>Asterales</taxon>
        <taxon>Asteraceae</taxon>
        <taxon>Asteroideae</taxon>
        <taxon>Anthemideae</taxon>
        <taxon>Anthemidinae</taxon>
        <taxon>Tanacetum</taxon>
    </lineage>
</organism>
<reference evidence="1" key="1">
    <citation type="journal article" date="2019" name="Sci. Rep.">
        <title>Draft genome of Tanacetum cinerariifolium, the natural source of mosquito coil.</title>
        <authorList>
            <person name="Yamashiro T."/>
            <person name="Shiraishi A."/>
            <person name="Satake H."/>
            <person name="Nakayama K."/>
        </authorList>
    </citation>
    <scope>NUCLEOTIDE SEQUENCE</scope>
</reference>
<gene>
    <name evidence="1" type="ORF">Tci_924495</name>
</gene>
<accession>A0A699X3Q3</accession>
<evidence type="ECO:0000313" key="1">
    <source>
        <dbReference type="EMBL" id="GFD52526.1"/>
    </source>
</evidence>
<name>A0A699X3Q3_TANCI</name>
<protein>
    <submittedName>
        <fullName evidence="1">Uncharacterized protein</fullName>
    </submittedName>
</protein>
<dbReference type="AlphaFoldDB" id="A0A699X3Q3"/>
<dbReference type="EMBL" id="BKCJ011783395">
    <property type="protein sequence ID" value="GFD52526.1"/>
    <property type="molecule type" value="Genomic_DNA"/>
</dbReference>
<sequence>ARRHRPGCAGAARRASCGRAAWAGGWGCCRGPAAAGRSAAAAGLPT</sequence>